<dbReference type="Gene3D" id="3.60.20.40">
    <property type="match status" value="1"/>
</dbReference>
<comment type="similarity">
    <text evidence="1">Belongs to the gamma-glutamyltransferase family.</text>
</comment>
<protein>
    <submittedName>
        <fullName evidence="5">Gamma-glutamyltransferase</fullName>
    </submittedName>
</protein>
<dbReference type="Proteomes" id="UP000886657">
    <property type="component" value="Unassembled WGS sequence"/>
</dbReference>
<comment type="caution">
    <text evidence="5">The sequence shown here is derived from an EMBL/GenBank/DDBJ whole genome shotgun (WGS) entry which is preliminary data.</text>
</comment>
<evidence type="ECO:0000256" key="4">
    <source>
        <dbReference type="ARBA" id="ARBA00023145"/>
    </source>
</evidence>
<dbReference type="InterPro" id="IPR029055">
    <property type="entry name" value="Ntn_hydrolases_N"/>
</dbReference>
<evidence type="ECO:0000313" key="5">
    <source>
        <dbReference type="EMBL" id="MBK9798141.1"/>
    </source>
</evidence>
<dbReference type="SUPFAM" id="SSF56235">
    <property type="entry name" value="N-terminal nucleophile aminohydrolases (Ntn hydrolases)"/>
    <property type="match status" value="1"/>
</dbReference>
<dbReference type="AlphaFoldDB" id="A0A9D7SJW3"/>
<dbReference type="InterPro" id="IPR051792">
    <property type="entry name" value="GGT_bact"/>
</dbReference>
<dbReference type="GO" id="GO:0016787">
    <property type="term" value="F:hydrolase activity"/>
    <property type="evidence" value="ECO:0007669"/>
    <property type="project" value="UniProtKB-KW"/>
</dbReference>
<dbReference type="InterPro" id="IPR043138">
    <property type="entry name" value="GGT_lsub"/>
</dbReference>
<evidence type="ECO:0000256" key="3">
    <source>
        <dbReference type="ARBA" id="ARBA00022801"/>
    </source>
</evidence>
<proteinExistence type="inferred from homology"/>
<accession>A0A9D7SJW3</accession>
<evidence type="ECO:0000256" key="2">
    <source>
        <dbReference type="ARBA" id="ARBA00022679"/>
    </source>
</evidence>
<organism evidence="5 6">
    <name type="scientific">Candidatus Geothrix skivensis</name>
    <dbReference type="NCBI Taxonomy" id="2954439"/>
    <lineage>
        <taxon>Bacteria</taxon>
        <taxon>Pseudomonadati</taxon>
        <taxon>Acidobacteriota</taxon>
        <taxon>Holophagae</taxon>
        <taxon>Holophagales</taxon>
        <taxon>Holophagaceae</taxon>
        <taxon>Geothrix</taxon>
    </lineage>
</organism>
<dbReference type="Pfam" id="PF01019">
    <property type="entry name" value="G_glu_transpept"/>
    <property type="match status" value="1"/>
</dbReference>
<sequence length="557" mass="60116">MTNDYNSFRVTMKAGAPGQVSLASGRGAVASVSRQASELAIQVLQDGGNAFDAAFATAFALTIYHPQAGNLGGGGYLLFQEPGTRPQVFSYREQAPRGATREAFLRPDGTPDPDLTAFGPTSVCVPGTVKAFCELQRRHGRLKAADLLEAVARRAEDGARLTQYECDCLNRLGPRLASSPEARRIYVRDRPFQAGDLLPNPALAGTLRTLAREGERAFYRGAIAQQMVTDLQAHGGFLTAEDLAQYALREVEPIQVELAGRQVWTVPPEGGGALLLEILGLLDREAFRKCAFDSAEYHHFLAQASKLAFLDRVDYLGDVPPGTAHQRFLSREHTDRRFDLIDPVRDTPTELLAAGYREPGPPGKHTTHFAIIDAEGNAVSNSYTLNLRYGSKWAVAGAGFLLNGSIDSFSFVEGMENYFGVPGSRPNLFAPGKRPASNMAPVLVTAGGRVEMALGTPGGPTIPTTLAHVLLASLVHGVAPEALIPASRLHHQGWPDVLYHEPGFDRPGLLLALAEKGYNLKDKQELISDVHGVFRREAGLLAVSDHRREGCARALPA</sequence>
<name>A0A9D7SJW3_9BACT</name>
<gene>
    <name evidence="5" type="ORF">IPP58_16980</name>
</gene>
<dbReference type="InterPro" id="IPR043137">
    <property type="entry name" value="GGT_ssub_C"/>
</dbReference>
<evidence type="ECO:0000313" key="6">
    <source>
        <dbReference type="Proteomes" id="UP000886657"/>
    </source>
</evidence>
<keyword evidence="3" id="KW-0378">Hydrolase</keyword>
<keyword evidence="2" id="KW-0808">Transferase</keyword>
<evidence type="ECO:0000256" key="1">
    <source>
        <dbReference type="ARBA" id="ARBA00009381"/>
    </source>
</evidence>
<dbReference type="GO" id="GO:0016740">
    <property type="term" value="F:transferase activity"/>
    <property type="evidence" value="ECO:0007669"/>
    <property type="project" value="UniProtKB-KW"/>
</dbReference>
<dbReference type="PANTHER" id="PTHR43199">
    <property type="entry name" value="GLUTATHIONE HYDROLASE"/>
    <property type="match status" value="1"/>
</dbReference>
<dbReference type="Gene3D" id="1.10.246.130">
    <property type="match status" value="1"/>
</dbReference>
<dbReference type="PRINTS" id="PR01210">
    <property type="entry name" value="GGTRANSPTASE"/>
</dbReference>
<dbReference type="PANTHER" id="PTHR43199:SF1">
    <property type="entry name" value="GLUTATHIONE HYDROLASE PROENZYME"/>
    <property type="match status" value="1"/>
</dbReference>
<reference evidence="5" key="1">
    <citation type="submission" date="2020-10" db="EMBL/GenBank/DDBJ databases">
        <title>Connecting structure to function with the recovery of over 1000 high-quality activated sludge metagenome-assembled genomes encoding full-length rRNA genes using long-read sequencing.</title>
        <authorList>
            <person name="Singleton C.M."/>
            <person name="Petriglieri F."/>
            <person name="Kristensen J.M."/>
            <person name="Kirkegaard R.H."/>
            <person name="Michaelsen T.Y."/>
            <person name="Andersen M.H."/>
            <person name="Karst S.M."/>
            <person name="Dueholm M.S."/>
            <person name="Nielsen P.H."/>
            <person name="Albertsen M."/>
        </authorList>
    </citation>
    <scope>NUCLEOTIDE SEQUENCE</scope>
    <source>
        <strain evidence="5">Skiv_18-Q3-R9-52_MAXAC.067</strain>
    </source>
</reference>
<keyword evidence="4" id="KW-0865">Zymogen</keyword>
<dbReference type="EMBL" id="JADKIO010000013">
    <property type="protein sequence ID" value="MBK9798141.1"/>
    <property type="molecule type" value="Genomic_DNA"/>
</dbReference>